<proteinExistence type="inferred from homology"/>
<accession>A0AAN8UJV1</accession>
<dbReference type="Proteomes" id="UP001370490">
    <property type="component" value="Unassembled WGS sequence"/>
</dbReference>
<evidence type="ECO:0000313" key="3">
    <source>
        <dbReference type="Proteomes" id="UP001370490"/>
    </source>
</evidence>
<evidence type="ECO:0000256" key="1">
    <source>
        <dbReference type="ARBA" id="ARBA00006974"/>
    </source>
</evidence>
<keyword evidence="3" id="KW-1185">Reference proteome</keyword>
<evidence type="ECO:0000313" key="2">
    <source>
        <dbReference type="EMBL" id="KAK6911827.1"/>
    </source>
</evidence>
<dbReference type="GO" id="GO:0009733">
    <property type="term" value="P:response to auxin"/>
    <property type="evidence" value="ECO:0007669"/>
    <property type="project" value="InterPro"/>
</dbReference>
<dbReference type="EMBL" id="JBAMMX010000028">
    <property type="protein sequence ID" value="KAK6911827.1"/>
    <property type="molecule type" value="Genomic_DNA"/>
</dbReference>
<reference evidence="2 3" key="1">
    <citation type="submission" date="2023-12" db="EMBL/GenBank/DDBJ databases">
        <title>A high-quality genome assembly for Dillenia turbinata (Dilleniales).</title>
        <authorList>
            <person name="Chanderbali A."/>
        </authorList>
    </citation>
    <scope>NUCLEOTIDE SEQUENCE [LARGE SCALE GENOMIC DNA]</scope>
    <source>
        <strain evidence="2">LSX21</strain>
        <tissue evidence="2">Leaf</tissue>
    </source>
</reference>
<name>A0AAN8UJV1_9MAGN</name>
<comment type="similarity">
    <text evidence="1">Belongs to the ARG7 family.</text>
</comment>
<dbReference type="InterPro" id="IPR003676">
    <property type="entry name" value="SAUR_fam"/>
</dbReference>
<dbReference type="AlphaFoldDB" id="A0AAN8UJV1"/>
<comment type="caution">
    <text evidence="2">The sequence shown here is derived from an EMBL/GenBank/DDBJ whole genome shotgun (WGS) entry which is preliminary data.</text>
</comment>
<gene>
    <name evidence="2" type="ORF">RJ641_023920</name>
</gene>
<dbReference type="Pfam" id="PF02519">
    <property type="entry name" value="Auxin_inducible"/>
    <property type="match status" value="1"/>
</dbReference>
<dbReference type="PANTHER" id="PTHR31374">
    <property type="entry name" value="AUXIN-INDUCED PROTEIN-LIKE-RELATED"/>
    <property type="match status" value="1"/>
</dbReference>
<dbReference type="PANTHER" id="PTHR31374:SF32">
    <property type="entry name" value="SAUR FAMILY PROTEIN"/>
    <property type="match status" value="1"/>
</dbReference>
<organism evidence="2 3">
    <name type="scientific">Dillenia turbinata</name>
    <dbReference type="NCBI Taxonomy" id="194707"/>
    <lineage>
        <taxon>Eukaryota</taxon>
        <taxon>Viridiplantae</taxon>
        <taxon>Streptophyta</taxon>
        <taxon>Embryophyta</taxon>
        <taxon>Tracheophyta</taxon>
        <taxon>Spermatophyta</taxon>
        <taxon>Magnoliopsida</taxon>
        <taxon>eudicotyledons</taxon>
        <taxon>Gunneridae</taxon>
        <taxon>Pentapetalae</taxon>
        <taxon>Dilleniales</taxon>
        <taxon>Dilleniaceae</taxon>
        <taxon>Dillenia</taxon>
    </lineage>
</organism>
<sequence length="107" mass="12604">MGLKASKLSKMVVGVRGFKRFEEVESSHLMTPRGYVPICVGMNNDIKYFMVHTKELCHADFLRFLCRSAEEYGFRNQGILRIPYDTKEFEDWMMKRAKKKMLLRSSN</sequence>
<protein>
    <submittedName>
        <fullName evidence="2">Small auxin-up RNA</fullName>
    </submittedName>
</protein>